<dbReference type="EMBL" id="CAJHJT010000034">
    <property type="protein sequence ID" value="CAD7004813.1"/>
    <property type="molecule type" value="Genomic_DNA"/>
</dbReference>
<gene>
    <name evidence="2" type="ORF">CCAP1982_LOCUS13202</name>
</gene>
<accession>A0A811V5I8</accession>
<evidence type="ECO:0000256" key="1">
    <source>
        <dbReference type="SAM" id="MobiDB-lite"/>
    </source>
</evidence>
<comment type="caution">
    <text evidence="2">The sequence shown here is derived from an EMBL/GenBank/DDBJ whole genome shotgun (WGS) entry which is preliminary data.</text>
</comment>
<feature type="region of interest" description="Disordered" evidence="1">
    <location>
        <begin position="32"/>
        <end position="63"/>
    </location>
</feature>
<reference evidence="2" key="1">
    <citation type="submission" date="2020-11" db="EMBL/GenBank/DDBJ databases">
        <authorList>
            <person name="Whitehead M."/>
        </authorList>
    </citation>
    <scope>NUCLEOTIDE SEQUENCE</scope>
    <source>
        <strain evidence="2">EGII</strain>
    </source>
</reference>
<organism evidence="2 3">
    <name type="scientific">Ceratitis capitata</name>
    <name type="common">Mediterranean fruit fly</name>
    <name type="synonym">Tephritis capitata</name>
    <dbReference type="NCBI Taxonomy" id="7213"/>
    <lineage>
        <taxon>Eukaryota</taxon>
        <taxon>Metazoa</taxon>
        <taxon>Ecdysozoa</taxon>
        <taxon>Arthropoda</taxon>
        <taxon>Hexapoda</taxon>
        <taxon>Insecta</taxon>
        <taxon>Pterygota</taxon>
        <taxon>Neoptera</taxon>
        <taxon>Endopterygota</taxon>
        <taxon>Diptera</taxon>
        <taxon>Brachycera</taxon>
        <taxon>Muscomorpha</taxon>
        <taxon>Tephritoidea</taxon>
        <taxon>Tephritidae</taxon>
        <taxon>Ceratitis</taxon>
        <taxon>Ceratitis</taxon>
    </lineage>
</organism>
<dbReference type="Proteomes" id="UP000606786">
    <property type="component" value="Unassembled WGS sequence"/>
</dbReference>
<proteinExistence type="predicted"/>
<protein>
    <submittedName>
        <fullName evidence="2">(Mediterranean fruit fly) hypothetical protein</fullName>
    </submittedName>
</protein>
<evidence type="ECO:0000313" key="3">
    <source>
        <dbReference type="Proteomes" id="UP000606786"/>
    </source>
</evidence>
<dbReference type="AlphaFoldDB" id="A0A811V5I8"/>
<sequence>MPYLVLSIQPPTPPPNVLVPVHQPDRCALSDECAKSKKHHHHHQPAAGTKPRQTAQAQLTRVK</sequence>
<feature type="compositionally biased region" description="Polar residues" evidence="1">
    <location>
        <begin position="51"/>
        <end position="63"/>
    </location>
</feature>
<evidence type="ECO:0000313" key="2">
    <source>
        <dbReference type="EMBL" id="CAD7004813.1"/>
    </source>
</evidence>
<keyword evidence="3" id="KW-1185">Reference proteome</keyword>
<name>A0A811V5I8_CERCA</name>